<dbReference type="KEGG" id="gpa:GPA_23110"/>
<protein>
    <submittedName>
        <fullName evidence="2">Uncharacterized protein</fullName>
    </submittedName>
</protein>
<dbReference type="AlphaFoldDB" id="D6E9Z3"/>
<keyword evidence="3" id="KW-1185">Reference proteome</keyword>
<evidence type="ECO:0000313" key="3">
    <source>
        <dbReference type="Proteomes" id="UP000008805"/>
    </source>
</evidence>
<evidence type="ECO:0000313" key="2">
    <source>
        <dbReference type="EMBL" id="CBL04540.1"/>
    </source>
</evidence>
<feature type="chain" id="PRO_5039350079" evidence="1">
    <location>
        <begin position="23"/>
        <end position="40"/>
    </location>
</feature>
<proteinExistence type="predicted"/>
<name>D6E9Z3_9ACTN</name>
<dbReference type="HOGENOM" id="CLU_3290337_0_0_11"/>
<accession>D6E9Z3</accession>
<dbReference type="EMBL" id="FP929047">
    <property type="protein sequence ID" value="CBL04540.1"/>
    <property type="molecule type" value="Genomic_DNA"/>
</dbReference>
<dbReference type="Proteomes" id="UP000008805">
    <property type="component" value="Chromosome"/>
</dbReference>
<keyword evidence="1" id="KW-0732">Signal</keyword>
<reference evidence="2 3" key="1">
    <citation type="submission" date="2010-03" db="EMBL/GenBank/DDBJ databases">
        <title>The genome sequence of Gordonibacter pamelaeae 7-10-1-bT.</title>
        <authorList>
            <consortium name="metaHIT consortium -- http://www.metahit.eu/"/>
            <person name="Pajon A."/>
            <person name="Turner K."/>
            <person name="Parkhill J."/>
            <person name="Timmis K."/>
            <person name="Oxley A."/>
            <person name="Wurdemann D."/>
        </authorList>
    </citation>
    <scope>NUCLEOTIDE SEQUENCE [LARGE SCALE GENOMIC DNA]</scope>
    <source>
        <strain evidence="3">7-10-1-b</strain>
    </source>
</reference>
<feature type="signal peptide" evidence="1">
    <location>
        <begin position="1"/>
        <end position="22"/>
    </location>
</feature>
<evidence type="ECO:0000256" key="1">
    <source>
        <dbReference type="SAM" id="SignalP"/>
    </source>
</evidence>
<sequence>MLCVAAKVALLVAMVAAAYRLACIEPTDDEIRRDYYHRWP</sequence>
<reference evidence="2 3" key="2">
    <citation type="submission" date="2010-03" db="EMBL/GenBank/DDBJ databases">
        <authorList>
            <person name="Pajon A."/>
        </authorList>
    </citation>
    <scope>NUCLEOTIDE SEQUENCE [LARGE SCALE GENOMIC DNA]</scope>
    <source>
        <strain evidence="3">7-10-1-b</strain>
    </source>
</reference>
<organism evidence="2 3">
    <name type="scientific">Gordonibacter pamelaeae 7-10-1-b</name>
    <dbReference type="NCBI Taxonomy" id="657308"/>
    <lineage>
        <taxon>Bacteria</taxon>
        <taxon>Bacillati</taxon>
        <taxon>Actinomycetota</taxon>
        <taxon>Coriobacteriia</taxon>
        <taxon>Eggerthellales</taxon>
        <taxon>Eggerthellaceae</taxon>
        <taxon>Gordonibacter</taxon>
    </lineage>
</organism>
<dbReference type="RefSeq" id="WP_015539884.1">
    <property type="nucleotide sequence ID" value="NC_021021.1"/>
</dbReference>
<gene>
    <name evidence="2" type="ORF">GPA_23110</name>
</gene>